<evidence type="ECO:0000313" key="6">
    <source>
        <dbReference type="Proteomes" id="UP000188354"/>
    </source>
</evidence>
<keyword evidence="1 3" id="KW-0479">Metal-binding</keyword>
<dbReference type="InterPro" id="IPR005123">
    <property type="entry name" value="Oxoglu/Fe-dep_dioxygenase_dom"/>
</dbReference>
<dbReference type="InterPro" id="IPR044861">
    <property type="entry name" value="IPNS-like_FE2OG_OXY"/>
</dbReference>
<dbReference type="EMBL" id="CM007370">
    <property type="protein sequence ID" value="OIW03073.1"/>
    <property type="molecule type" value="Genomic_DNA"/>
</dbReference>
<gene>
    <name evidence="5" type="ORF">TanjilG_19353</name>
</gene>
<dbReference type="SUPFAM" id="SSF51197">
    <property type="entry name" value="Clavaminate synthase-like"/>
    <property type="match status" value="1"/>
</dbReference>
<name>A0A1J7HL31_LUPAN</name>
<comment type="similarity">
    <text evidence="3">Belongs to the iron/ascorbate-dependent oxidoreductase family.</text>
</comment>
<dbReference type="GO" id="GO:0016491">
    <property type="term" value="F:oxidoreductase activity"/>
    <property type="evidence" value="ECO:0007669"/>
    <property type="project" value="UniProtKB-KW"/>
</dbReference>
<dbReference type="GO" id="GO:0046872">
    <property type="term" value="F:metal ion binding"/>
    <property type="evidence" value="ECO:0007669"/>
    <property type="project" value="UniProtKB-KW"/>
</dbReference>
<keyword evidence="3" id="KW-0560">Oxidoreductase</keyword>
<organism evidence="5 6">
    <name type="scientific">Lupinus angustifolius</name>
    <name type="common">Narrow-leaved blue lupine</name>
    <dbReference type="NCBI Taxonomy" id="3871"/>
    <lineage>
        <taxon>Eukaryota</taxon>
        <taxon>Viridiplantae</taxon>
        <taxon>Streptophyta</taxon>
        <taxon>Embryophyta</taxon>
        <taxon>Tracheophyta</taxon>
        <taxon>Spermatophyta</taxon>
        <taxon>Magnoliopsida</taxon>
        <taxon>eudicotyledons</taxon>
        <taxon>Gunneridae</taxon>
        <taxon>Pentapetalae</taxon>
        <taxon>rosids</taxon>
        <taxon>fabids</taxon>
        <taxon>Fabales</taxon>
        <taxon>Fabaceae</taxon>
        <taxon>Papilionoideae</taxon>
        <taxon>50 kb inversion clade</taxon>
        <taxon>genistoids sensu lato</taxon>
        <taxon>core genistoids</taxon>
        <taxon>Genisteae</taxon>
        <taxon>Lupinus</taxon>
    </lineage>
</organism>
<dbReference type="InterPro" id="IPR050231">
    <property type="entry name" value="Iron_ascorbate_oxido_reductase"/>
</dbReference>
<dbReference type="Pfam" id="PF03171">
    <property type="entry name" value="2OG-FeII_Oxy"/>
    <property type="match status" value="1"/>
</dbReference>
<evidence type="ECO:0000259" key="4">
    <source>
        <dbReference type="PROSITE" id="PS51471"/>
    </source>
</evidence>
<dbReference type="Gramene" id="OIW03073">
    <property type="protein sequence ID" value="OIW03073"/>
    <property type="gene ID" value="TanjilG_19353"/>
</dbReference>
<dbReference type="PROSITE" id="PS51471">
    <property type="entry name" value="FE2OG_OXY"/>
    <property type="match status" value="1"/>
</dbReference>
<keyword evidence="2 3" id="KW-0408">Iron</keyword>
<dbReference type="Gene3D" id="2.60.120.330">
    <property type="entry name" value="B-lactam Antibiotic, Isopenicillin N Synthase, Chain"/>
    <property type="match status" value="2"/>
</dbReference>
<dbReference type="AlphaFoldDB" id="A0A1J7HL31"/>
<accession>A0A1J7HL31</accession>
<evidence type="ECO:0000313" key="5">
    <source>
        <dbReference type="EMBL" id="OIW03073.1"/>
    </source>
</evidence>
<reference evidence="5 6" key="1">
    <citation type="journal article" date="2017" name="Plant Biotechnol. J.">
        <title>A comprehensive draft genome sequence for lupin (Lupinus angustifolius), an emerging health food: insights into plant-microbe interactions and legume evolution.</title>
        <authorList>
            <person name="Hane J.K."/>
            <person name="Ming Y."/>
            <person name="Kamphuis L.G."/>
            <person name="Nelson M.N."/>
            <person name="Garg G."/>
            <person name="Atkins C.A."/>
            <person name="Bayer P.E."/>
            <person name="Bravo A."/>
            <person name="Bringans S."/>
            <person name="Cannon S."/>
            <person name="Edwards D."/>
            <person name="Foley R."/>
            <person name="Gao L.L."/>
            <person name="Harrison M.J."/>
            <person name="Huang W."/>
            <person name="Hurgobin B."/>
            <person name="Li S."/>
            <person name="Liu C.W."/>
            <person name="McGrath A."/>
            <person name="Morahan G."/>
            <person name="Murray J."/>
            <person name="Weller J."/>
            <person name="Jian J."/>
            <person name="Singh K.B."/>
        </authorList>
    </citation>
    <scope>NUCLEOTIDE SEQUENCE [LARGE SCALE GENOMIC DNA]</scope>
    <source>
        <strain evidence="6">cv. Tanjil</strain>
        <tissue evidence="5">Whole plant</tissue>
    </source>
</reference>
<feature type="domain" description="Fe2OG dioxygenase" evidence="4">
    <location>
        <begin position="102"/>
        <end position="202"/>
    </location>
</feature>
<dbReference type="Proteomes" id="UP000188354">
    <property type="component" value="Chromosome LG10"/>
</dbReference>
<dbReference type="Pfam" id="PF14226">
    <property type="entry name" value="DIOX_N"/>
    <property type="match status" value="1"/>
</dbReference>
<evidence type="ECO:0000256" key="3">
    <source>
        <dbReference type="RuleBase" id="RU003682"/>
    </source>
</evidence>
<protein>
    <recommendedName>
        <fullName evidence="4">Fe2OG dioxygenase domain-containing protein</fullName>
    </recommendedName>
</protein>
<keyword evidence="6" id="KW-1185">Reference proteome</keyword>
<dbReference type="PANTHER" id="PTHR47990">
    <property type="entry name" value="2-OXOGLUTARATE (2OG) AND FE(II)-DEPENDENT OXYGENASE SUPERFAMILY PROTEIN-RELATED"/>
    <property type="match status" value="1"/>
</dbReference>
<proteinExistence type="inferred from homology"/>
<evidence type="ECO:0000256" key="2">
    <source>
        <dbReference type="ARBA" id="ARBA00023004"/>
    </source>
</evidence>
<dbReference type="OMA" id="NSRFRCA"/>
<dbReference type="InterPro" id="IPR026992">
    <property type="entry name" value="DIOX_N"/>
</dbReference>
<dbReference type="InterPro" id="IPR027443">
    <property type="entry name" value="IPNS-like_sf"/>
</dbReference>
<evidence type="ECO:0000256" key="1">
    <source>
        <dbReference type="ARBA" id="ARBA00022723"/>
    </source>
</evidence>
<dbReference type="SMR" id="A0A1J7HL31"/>
<sequence>MDPNAMEQIGHACEKWGAFQLKNHGIPLSVIEDVEVESKHLFSLPAEKKLKALRSSGGATGDTMQNYQNQMKVLAEKLTHMILNFMGMNSEEEKKWVGSKNQFEAIQLNYYPCCPEPDRAMGLAPHTDTSFLTILHQTQTNGLQIFQKCLGWVPINPDPNTLVVNIGDILHILSNARFHCALHRAIVNNTNERYSVAYFYGPQADYVISPLVLNSDVPCFRALTVKDYLSIKAKNFKGALSLITTT</sequence>